<comment type="caution">
    <text evidence="2">The sequence shown here is derived from an EMBL/GenBank/DDBJ whole genome shotgun (WGS) entry which is preliminary data.</text>
</comment>
<feature type="transmembrane region" description="Helical" evidence="1">
    <location>
        <begin position="6"/>
        <end position="28"/>
    </location>
</feature>
<dbReference type="OrthoDB" id="5984490at2"/>
<sequence length="230" mass="25913">MTSLFNIMLILHIISGFTALTCGLFSMLNKKGARNHRLTGKLFFYGMTGVFVTATYLSIVRNIPFLFMVGFFSYYLTCSGYRALYLKKLHLQQQPALLDWTISSIGMAAGLALVAFSYSWFTQRGMWGTVPLSFGIFCCMSGWKDIRRFYQRPADKQHWFFTHGGRMGGAFAATVTAFIVVNVKIGSLTWLLWILPGVLIGIWINVILKRYRKLFTGKKAVPPATPAVNS</sequence>
<gene>
    <name evidence="2" type="ORF">A4H97_25985</name>
</gene>
<feature type="transmembrane region" description="Helical" evidence="1">
    <location>
        <begin position="126"/>
        <end position="143"/>
    </location>
</feature>
<evidence type="ECO:0008006" key="4">
    <source>
        <dbReference type="Google" id="ProtNLM"/>
    </source>
</evidence>
<feature type="transmembrane region" description="Helical" evidence="1">
    <location>
        <begin position="97"/>
        <end position="120"/>
    </location>
</feature>
<reference evidence="3" key="1">
    <citation type="submission" date="2016-04" db="EMBL/GenBank/DDBJ databases">
        <authorList>
            <person name="Chen L."/>
            <person name="Zhuang W."/>
            <person name="Wang G."/>
        </authorList>
    </citation>
    <scope>NUCLEOTIDE SEQUENCE [LARGE SCALE GENOMIC DNA]</scope>
    <source>
        <strain evidence="3">17621</strain>
    </source>
</reference>
<accession>A0A1V9F1F1</accession>
<proteinExistence type="predicted"/>
<keyword evidence="1" id="KW-0812">Transmembrane</keyword>
<dbReference type="STRING" id="354355.SAMN05660816_05543"/>
<organism evidence="2 3">
    <name type="scientific">Niastella yeongjuensis</name>
    <dbReference type="NCBI Taxonomy" id="354355"/>
    <lineage>
        <taxon>Bacteria</taxon>
        <taxon>Pseudomonadati</taxon>
        <taxon>Bacteroidota</taxon>
        <taxon>Chitinophagia</taxon>
        <taxon>Chitinophagales</taxon>
        <taxon>Chitinophagaceae</taxon>
        <taxon>Niastella</taxon>
    </lineage>
</organism>
<dbReference type="Proteomes" id="UP000192610">
    <property type="component" value="Unassembled WGS sequence"/>
</dbReference>
<name>A0A1V9F1F1_9BACT</name>
<keyword evidence="1" id="KW-0472">Membrane</keyword>
<feature type="transmembrane region" description="Helical" evidence="1">
    <location>
        <begin position="190"/>
        <end position="208"/>
    </location>
</feature>
<feature type="transmembrane region" description="Helical" evidence="1">
    <location>
        <begin position="65"/>
        <end position="85"/>
    </location>
</feature>
<feature type="transmembrane region" description="Helical" evidence="1">
    <location>
        <begin position="164"/>
        <end position="184"/>
    </location>
</feature>
<keyword evidence="1" id="KW-1133">Transmembrane helix</keyword>
<evidence type="ECO:0000313" key="2">
    <source>
        <dbReference type="EMBL" id="OQP52066.1"/>
    </source>
</evidence>
<evidence type="ECO:0000256" key="1">
    <source>
        <dbReference type="SAM" id="Phobius"/>
    </source>
</evidence>
<dbReference type="AlphaFoldDB" id="A0A1V9F1F1"/>
<evidence type="ECO:0000313" key="3">
    <source>
        <dbReference type="Proteomes" id="UP000192610"/>
    </source>
</evidence>
<feature type="transmembrane region" description="Helical" evidence="1">
    <location>
        <begin position="40"/>
        <end position="59"/>
    </location>
</feature>
<dbReference type="RefSeq" id="WP_081198248.1">
    <property type="nucleotide sequence ID" value="NZ_FOCZ01000013.1"/>
</dbReference>
<keyword evidence="3" id="KW-1185">Reference proteome</keyword>
<protein>
    <recommendedName>
        <fullName evidence="4">DUF2306 domain-containing protein</fullName>
    </recommendedName>
</protein>
<dbReference type="EMBL" id="LVXG01000009">
    <property type="protein sequence ID" value="OQP52066.1"/>
    <property type="molecule type" value="Genomic_DNA"/>
</dbReference>